<evidence type="ECO:0000256" key="2">
    <source>
        <dbReference type="ARBA" id="ARBA00023125"/>
    </source>
</evidence>
<proteinExistence type="predicted"/>
<dbReference type="SUPFAM" id="SSF52317">
    <property type="entry name" value="Class I glutamine amidotransferase-like"/>
    <property type="match status" value="1"/>
</dbReference>
<keyword evidence="3" id="KW-0804">Transcription</keyword>
<dbReference type="InterPro" id="IPR029062">
    <property type="entry name" value="Class_I_gatase-like"/>
</dbReference>
<gene>
    <name evidence="5" type="ORF">D584_20690</name>
</gene>
<dbReference type="SUPFAM" id="SSF46689">
    <property type="entry name" value="Homeodomain-like"/>
    <property type="match status" value="2"/>
</dbReference>
<comment type="caution">
    <text evidence="5">The sequence shown here is derived from an EMBL/GenBank/DDBJ whole genome shotgun (WGS) entry which is preliminary data.</text>
</comment>
<dbReference type="InterPro" id="IPR018062">
    <property type="entry name" value="HTH_AraC-typ_CS"/>
</dbReference>
<dbReference type="EMBL" id="AOGE01000059">
    <property type="protein sequence ID" value="ELT47227.1"/>
    <property type="molecule type" value="Genomic_DNA"/>
</dbReference>
<dbReference type="Pfam" id="PF01965">
    <property type="entry name" value="DJ-1_PfpI"/>
    <property type="match status" value="1"/>
</dbReference>
<organism evidence="5 6">
    <name type="scientific">Brucella intermedia M86</name>
    <dbReference type="NCBI Taxonomy" id="1234597"/>
    <lineage>
        <taxon>Bacteria</taxon>
        <taxon>Pseudomonadati</taxon>
        <taxon>Pseudomonadota</taxon>
        <taxon>Alphaproteobacteria</taxon>
        <taxon>Hyphomicrobiales</taxon>
        <taxon>Brucellaceae</taxon>
        <taxon>Brucella/Ochrobactrum group</taxon>
        <taxon>Brucella</taxon>
    </lineage>
</organism>
<dbReference type="PROSITE" id="PS01124">
    <property type="entry name" value="HTH_ARAC_FAMILY_2"/>
    <property type="match status" value="1"/>
</dbReference>
<evidence type="ECO:0000256" key="3">
    <source>
        <dbReference type="ARBA" id="ARBA00023163"/>
    </source>
</evidence>
<sequence>MAEMSILSHFTPMMQKTRLIVVIGYDGVQAMDVVGPMEVFAAANLYLSQPTPQYVVTLASSAGGCVKCNSAGGLQLGNAVALHKLPNEIDTIIVAGGSEEALRSVIFGTTLVEWLKSRSSTTRRLVSVCTGAFVLAAGGFLDGKRATTHWNSVGLLKELRPQVNVEPDAIFVAEPPTYTSAGVTTGIDLCLALVEADCGAQTALSVARQLVLFMRRPGGQSQFSPVLATQVDATPRLRRLLDEIIENPTGDLSGPALADRAGMSERTFSRSFHRETGTTPAQFVEAARIERAKALLETSDWSLPRIAERSGFGSLHSLHRAFQKRLGVTPRSYRDRFGVG</sequence>
<dbReference type="SMART" id="SM00342">
    <property type="entry name" value="HTH_ARAC"/>
    <property type="match status" value="1"/>
</dbReference>
<dbReference type="PANTHER" id="PTHR43130:SF3">
    <property type="entry name" value="HTH-TYPE TRANSCRIPTIONAL REGULATOR RV1931C"/>
    <property type="match status" value="1"/>
</dbReference>
<dbReference type="Gene3D" id="3.40.50.880">
    <property type="match status" value="1"/>
</dbReference>
<evidence type="ECO:0000313" key="6">
    <source>
        <dbReference type="Proteomes" id="UP000011971"/>
    </source>
</evidence>
<dbReference type="PROSITE" id="PS00041">
    <property type="entry name" value="HTH_ARAC_FAMILY_1"/>
    <property type="match status" value="1"/>
</dbReference>
<keyword evidence="2" id="KW-0238">DNA-binding</keyword>
<accession>M5JL22</accession>
<dbReference type="InterPro" id="IPR018060">
    <property type="entry name" value="HTH_AraC"/>
</dbReference>
<keyword evidence="1" id="KW-0805">Transcription regulation</keyword>
<protein>
    <submittedName>
        <fullName evidence="5">AraC family transcriptional regulator</fullName>
    </submittedName>
</protein>
<dbReference type="InterPro" id="IPR009057">
    <property type="entry name" value="Homeodomain-like_sf"/>
</dbReference>
<dbReference type="PATRIC" id="fig|1234597.4.peg.4278"/>
<dbReference type="Gene3D" id="1.10.10.60">
    <property type="entry name" value="Homeodomain-like"/>
    <property type="match status" value="2"/>
</dbReference>
<dbReference type="Pfam" id="PF12833">
    <property type="entry name" value="HTH_18"/>
    <property type="match status" value="1"/>
</dbReference>
<feature type="domain" description="HTH araC/xylS-type" evidence="4">
    <location>
        <begin position="235"/>
        <end position="336"/>
    </location>
</feature>
<dbReference type="GO" id="GO:0043565">
    <property type="term" value="F:sequence-specific DNA binding"/>
    <property type="evidence" value="ECO:0007669"/>
    <property type="project" value="InterPro"/>
</dbReference>
<dbReference type="Proteomes" id="UP000011971">
    <property type="component" value="Unassembled WGS sequence"/>
</dbReference>
<dbReference type="InterPro" id="IPR052158">
    <property type="entry name" value="INH-QAR"/>
</dbReference>
<dbReference type="GO" id="GO:0003700">
    <property type="term" value="F:DNA-binding transcription factor activity"/>
    <property type="evidence" value="ECO:0007669"/>
    <property type="project" value="InterPro"/>
</dbReference>
<evidence type="ECO:0000259" key="4">
    <source>
        <dbReference type="PROSITE" id="PS01124"/>
    </source>
</evidence>
<dbReference type="PANTHER" id="PTHR43130">
    <property type="entry name" value="ARAC-FAMILY TRANSCRIPTIONAL REGULATOR"/>
    <property type="match status" value="1"/>
</dbReference>
<evidence type="ECO:0000313" key="5">
    <source>
        <dbReference type="EMBL" id="ELT47227.1"/>
    </source>
</evidence>
<dbReference type="CDD" id="cd03137">
    <property type="entry name" value="GATase1_AraC_1"/>
    <property type="match status" value="1"/>
</dbReference>
<reference evidence="5 6" key="1">
    <citation type="journal article" date="2013" name="Gut Pathog.">
        <title>Draft genome of Ochrobactrum intermedium strain M86 isolated from non-ulcer dyspeptic individual from India.</title>
        <authorList>
            <person name="Kulkarni G."/>
            <person name="Dhotre D."/>
            <person name="Dharne M."/>
            <person name="Shetty S."/>
            <person name="Chowdhury S."/>
            <person name="Misra V."/>
            <person name="Misra S."/>
            <person name="Patole M."/>
            <person name="Shouche Y."/>
        </authorList>
    </citation>
    <scope>NUCLEOTIDE SEQUENCE [LARGE SCALE GENOMIC DNA]</scope>
    <source>
        <strain evidence="5 6">M86</strain>
    </source>
</reference>
<dbReference type="AlphaFoldDB" id="M5JL22"/>
<dbReference type="InterPro" id="IPR002818">
    <property type="entry name" value="DJ-1/PfpI"/>
</dbReference>
<evidence type="ECO:0000256" key="1">
    <source>
        <dbReference type="ARBA" id="ARBA00023015"/>
    </source>
</evidence>
<name>M5JL22_9HYPH</name>